<dbReference type="InterPro" id="IPR036390">
    <property type="entry name" value="WH_DNA-bd_sf"/>
</dbReference>
<evidence type="ECO:0000313" key="4">
    <source>
        <dbReference type="Proteomes" id="UP000199666"/>
    </source>
</evidence>
<feature type="domain" description="WYL" evidence="2">
    <location>
        <begin position="137"/>
        <end position="203"/>
    </location>
</feature>
<organism evidence="3 4">
    <name type="scientific">Pedobacter insulae</name>
    <dbReference type="NCBI Taxonomy" id="414048"/>
    <lineage>
        <taxon>Bacteria</taxon>
        <taxon>Pseudomonadati</taxon>
        <taxon>Bacteroidota</taxon>
        <taxon>Sphingobacteriia</taxon>
        <taxon>Sphingobacteriales</taxon>
        <taxon>Sphingobacteriaceae</taxon>
        <taxon>Pedobacter</taxon>
    </lineage>
</organism>
<dbReference type="OrthoDB" id="9815009at2"/>
<dbReference type="AlphaFoldDB" id="A0A1I2YX93"/>
<accession>A0A1I2YX93</accession>
<evidence type="ECO:0000259" key="2">
    <source>
        <dbReference type="Pfam" id="PF13280"/>
    </source>
</evidence>
<sequence>MNRIDRLFGILILLQSKKYTTTERIAEQYGISIRTVYRDIKALSEQGIPLSFEPNKGYFIVHGYFLPPVSFNSDEANALLLMERFLEGFADKSILTHYTTALNKVKNVLRSAQREKLETLNEHIKLQLPGRLKNDYEYLSLIQNAISAQCIIEINYKNNKAETSKREVEPIGLVFYAFHWHLIAWCHLRNEYRDFKLNNIINVNCTDIPFRKMEHMPISDYMKLLPVNF</sequence>
<dbReference type="Pfam" id="PF08279">
    <property type="entry name" value="HTH_11"/>
    <property type="match status" value="1"/>
</dbReference>
<dbReference type="STRING" id="414048.SAMN04489864_108158"/>
<dbReference type="RefSeq" id="WP_090995521.1">
    <property type="nucleotide sequence ID" value="NZ_FOPP01000008.1"/>
</dbReference>
<feature type="domain" description="Helix-turn-helix type 11" evidence="1">
    <location>
        <begin position="6"/>
        <end position="58"/>
    </location>
</feature>
<dbReference type="SUPFAM" id="SSF46785">
    <property type="entry name" value="Winged helix' DNA-binding domain"/>
    <property type="match status" value="1"/>
</dbReference>
<dbReference type="PANTHER" id="PTHR34580:SF3">
    <property type="entry name" value="PROTEIN PAFB"/>
    <property type="match status" value="1"/>
</dbReference>
<proteinExistence type="predicted"/>
<name>A0A1I2YX93_9SPHI</name>
<keyword evidence="4" id="KW-1185">Reference proteome</keyword>
<dbReference type="PROSITE" id="PS52050">
    <property type="entry name" value="WYL"/>
    <property type="match status" value="1"/>
</dbReference>
<dbReference type="PANTHER" id="PTHR34580">
    <property type="match status" value="1"/>
</dbReference>
<protein>
    <submittedName>
        <fullName evidence="3">HTH domain-containing protein</fullName>
    </submittedName>
</protein>
<dbReference type="InterPro" id="IPR036388">
    <property type="entry name" value="WH-like_DNA-bd_sf"/>
</dbReference>
<dbReference type="Pfam" id="PF13280">
    <property type="entry name" value="WYL"/>
    <property type="match status" value="1"/>
</dbReference>
<dbReference type="InterPro" id="IPR026881">
    <property type="entry name" value="WYL_dom"/>
</dbReference>
<gene>
    <name evidence="3" type="ORF">SAMN04489864_108158</name>
</gene>
<dbReference type="EMBL" id="FOPP01000008">
    <property type="protein sequence ID" value="SFH30253.1"/>
    <property type="molecule type" value="Genomic_DNA"/>
</dbReference>
<dbReference type="Gene3D" id="1.10.10.10">
    <property type="entry name" value="Winged helix-like DNA-binding domain superfamily/Winged helix DNA-binding domain"/>
    <property type="match status" value="1"/>
</dbReference>
<dbReference type="InterPro" id="IPR013196">
    <property type="entry name" value="HTH_11"/>
</dbReference>
<evidence type="ECO:0000259" key="1">
    <source>
        <dbReference type="Pfam" id="PF08279"/>
    </source>
</evidence>
<dbReference type="Proteomes" id="UP000199666">
    <property type="component" value="Unassembled WGS sequence"/>
</dbReference>
<reference evidence="3 4" key="1">
    <citation type="submission" date="2016-10" db="EMBL/GenBank/DDBJ databases">
        <authorList>
            <person name="de Groot N.N."/>
        </authorList>
    </citation>
    <scope>NUCLEOTIDE SEQUENCE [LARGE SCALE GENOMIC DNA]</scope>
    <source>
        <strain evidence="3 4">DSM 18684</strain>
    </source>
</reference>
<dbReference type="InterPro" id="IPR051534">
    <property type="entry name" value="CBASS_pafABC_assoc_protein"/>
</dbReference>
<evidence type="ECO:0000313" key="3">
    <source>
        <dbReference type="EMBL" id="SFH30253.1"/>
    </source>
</evidence>